<evidence type="ECO:0000313" key="2">
    <source>
        <dbReference type="EMBL" id="ABI67027.1"/>
    </source>
</evidence>
<dbReference type="SUPFAM" id="SSF53474">
    <property type="entry name" value="alpha/beta-Hydrolases"/>
    <property type="match status" value="1"/>
</dbReference>
<accession>Q0AL16</accession>
<name>Q0AL16_MARMM</name>
<sequence length="318" mass="35059" precursor="true">MRALALLALLSLATPALAQPAEAGEVIRLDPIGSEQLEARPISIYLPPGYDTGMETYPVIYAMDGQNLFEPGYSYAGVEWGLDEEMDRLIAEGRIRPAIIVGIWNTPARAREYAPRQVFDTFSEASRSRALEAWGGLPVSDIFLTFLAEDLKPYIDRNYRTRPGPDATALMGSSMGGLISFYGLTRYPETFGSAAGLSTHWPIYADACHQDPAVADAWREQALLAWAEYLDTTHLDPQTHRIWFDHGSINLDSLYPPYQSAIDAIMAEQGFIGSANYRSTLYEGADHNEAAWHARLADPLTFLLGVEAAANPASRMPQ</sequence>
<gene>
    <name evidence="2" type="ordered locus">Mmar10_2741</name>
</gene>
<dbReference type="eggNOG" id="COG2382">
    <property type="taxonomic scope" value="Bacteria"/>
</dbReference>
<dbReference type="Proteomes" id="UP000001964">
    <property type="component" value="Chromosome"/>
</dbReference>
<dbReference type="ESTHER" id="marmm-q0al16">
    <property type="family name" value="A85-IroE-IroD-Fes-Yiel"/>
</dbReference>
<proteinExistence type="predicted"/>
<dbReference type="PANTHER" id="PTHR48098">
    <property type="entry name" value="ENTEROCHELIN ESTERASE-RELATED"/>
    <property type="match status" value="1"/>
</dbReference>
<dbReference type="STRING" id="394221.Mmar10_2741"/>
<dbReference type="InterPro" id="IPR050583">
    <property type="entry name" value="Mycobacterial_A85_antigen"/>
</dbReference>
<reference evidence="2 3" key="1">
    <citation type="submission" date="2006-08" db="EMBL/GenBank/DDBJ databases">
        <title>Complete sequence of Maricaulis maris MCS10.</title>
        <authorList>
            <consortium name="US DOE Joint Genome Institute"/>
            <person name="Copeland A."/>
            <person name="Lucas S."/>
            <person name="Lapidus A."/>
            <person name="Barry K."/>
            <person name="Detter J.C."/>
            <person name="Glavina del Rio T."/>
            <person name="Hammon N."/>
            <person name="Israni S."/>
            <person name="Dalin E."/>
            <person name="Tice H."/>
            <person name="Pitluck S."/>
            <person name="Saunders E."/>
            <person name="Brettin T."/>
            <person name="Bruce D."/>
            <person name="Han C."/>
            <person name="Tapia R."/>
            <person name="Gilna P."/>
            <person name="Schmutz J."/>
            <person name="Larimer F."/>
            <person name="Land M."/>
            <person name="Hauser L."/>
            <person name="Kyrpides N."/>
            <person name="Mikhailova N."/>
            <person name="Viollier P."/>
            <person name="Stephens C."/>
            <person name="Richardson P."/>
        </authorList>
    </citation>
    <scope>NUCLEOTIDE SEQUENCE [LARGE SCALE GENOMIC DNA]</scope>
    <source>
        <strain evidence="2 3">MCS10</strain>
    </source>
</reference>
<feature type="chain" id="PRO_5004168160" evidence="1">
    <location>
        <begin position="19"/>
        <end position="318"/>
    </location>
</feature>
<protein>
    <submittedName>
        <fullName evidence="2">Putative esterase</fullName>
    </submittedName>
</protein>
<organism evidence="2 3">
    <name type="scientific">Maricaulis maris (strain MCS10)</name>
    <name type="common">Caulobacter maris</name>
    <dbReference type="NCBI Taxonomy" id="394221"/>
    <lineage>
        <taxon>Bacteria</taxon>
        <taxon>Pseudomonadati</taxon>
        <taxon>Pseudomonadota</taxon>
        <taxon>Alphaproteobacteria</taxon>
        <taxon>Maricaulales</taxon>
        <taxon>Maricaulaceae</taxon>
        <taxon>Maricaulis</taxon>
    </lineage>
</organism>
<dbReference type="Pfam" id="PF00756">
    <property type="entry name" value="Esterase"/>
    <property type="match status" value="1"/>
</dbReference>
<dbReference type="InterPro" id="IPR000801">
    <property type="entry name" value="Esterase-like"/>
</dbReference>
<evidence type="ECO:0000313" key="3">
    <source>
        <dbReference type="Proteomes" id="UP000001964"/>
    </source>
</evidence>
<dbReference type="AlphaFoldDB" id="Q0AL16"/>
<dbReference type="EMBL" id="CP000449">
    <property type="protein sequence ID" value="ABI67027.1"/>
    <property type="molecule type" value="Genomic_DNA"/>
</dbReference>
<keyword evidence="3" id="KW-1185">Reference proteome</keyword>
<feature type="signal peptide" evidence="1">
    <location>
        <begin position="1"/>
        <end position="18"/>
    </location>
</feature>
<keyword evidence="1" id="KW-0732">Signal</keyword>
<dbReference type="Gene3D" id="3.40.50.1820">
    <property type="entry name" value="alpha/beta hydrolase"/>
    <property type="match status" value="1"/>
</dbReference>
<dbReference type="InterPro" id="IPR029058">
    <property type="entry name" value="AB_hydrolase_fold"/>
</dbReference>
<dbReference type="HOGENOM" id="CLU_039834_1_2_5"/>
<dbReference type="RefSeq" id="WP_011644671.1">
    <property type="nucleotide sequence ID" value="NC_008347.1"/>
</dbReference>
<dbReference type="PANTHER" id="PTHR48098:SF6">
    <property type="entry name" value="FERRI-BACILLIBACTIN ESTERASE BESA"/>
    <property type="match status" value="1"/>
</dbReference>
<dbReference type="KEGG" id="mmr:Mmar10_2741"/>
<evidence type="ECO:0000256" key="1">
    <source>
        <dbReference type="SAM" id="SignalP"/>
    </source>
</evidence>